<dbReference type="InterPro" id="IPR030392">
    <property type="entry name" value="S74_ICA"/>
</dbReference>
<dbReference type="Gene3D" id="1.10.10.10">
    <property type="entry name" value="Winged helix-like DNA-binding domain superfamily/Winged helix DNA-binding domain"/>
    <property type="match status" value="1"/>
</dbReference>
<organism evidence="2 3">
    <name type="scientific">Phytophthora lilii</name>
    <dbReference type="NCBI Taxonomy" id="2077276"/>
    <lineage>
        <taxon>Eukaryota</taxon>
        <taxon>Sar</taxon>
        <taxon>Stramenopiles</taxon>
        <taxon>Oomycota</taxon>
        <taxon>Peronosporomycetes</taxon>
        <taxon>Peronosporales</taxon>
        <taxon>Peronosporaceae</taxon>
        <taxon>Phytophthora</taxon>
    </lineage>
</organism>
<comment type="caution">
    <text evidence="2">The sequence shown here is derived from an EMBL/GenBank/DDBJ whole genome shotgun (WGS) entry which is preliminary data.</text>
</comment>
<accession>A0A9W6WM32</accession>
<evidence type="ECO:0000259" key="1">
    <source>
        <dbReference type="PROSITE" id="PS51688"/>
    </source>
</evidence>
<dbReference type="InterPro" id="IPR036388">
    <property type="entry name" value="WH-like_DNA-bd_sf"/>
</dbReference>
<sequence>MTNDSTKMILSATGRLGVGTTGPSYILDVSGSVSTTIDSGGLGYGQLSKTATSFTIGPLSSQSVSARFSNSTWITSGSYFTTSDRRIKKNIETISPKIIDAFMEVDPCTFLYKTQSEKDTKNIGYIAQDLLARA</sequence>
<dbReference type="AlphaFoldDB" id="A0A9W6WM32"/>
<gene>
    <name evidence="2" type="ORF">Plil01_000050600</name>
</gene>
<dbReference type="Pfam" id="PF13884">
    <property type="entry name" value="Peptidase_S74"/>
    <property type="match status" value="1"/>
</dbReference>
<dbReference type="Proteomes" id="UP001165083">
    <property type="component" value="Unassembled WGS sequence"/>
</dbReference>
<feature type="domain" description="Peptidase S74" evidence="1">
    <location>
        <begin position="83"/>
        <end position="134"/>
    </location>
</feature>
<dbReference type="OrthoDB" id="129311at2759"/>
<reference evidence="2" key="1">
    <citation type="submission" date="2023-04" db="EMBL/GenBank/DDBJ databases">
        <title>Phytophthora lilii NBRC 32176.</title>
        <authorList>
            <person name="Ichikawa N."/>
            <person name="Sato H."/>
            <person name="Tonouchi N."/>
        </authorList>
    </citation>
    <scope>NUCLEOTIDE SEQUENCE</scope>
    <source>
        <strain evidence="2">NBRC 32176</strain>
    </source>
</reference>
<evidence type="ECO:0000313" key="2">
    <source>
        <dbReference type="EMBL" id="GMF09617.1"/>
    </source>
</evidence>
<dbReference type="EMBL" id="BSXW01000015">
    <property type="protein sequence ID" value="GMF09617.1"/>
    <property type="molecule type" value="Genomic_DNA"/>
</dbReference>
<evidence type="ECO:0000313" key="3">
    <source>
        <dbReference type="Proteomes" id="UP001165083"/>
    </source>
</evidence>
<name>A0A9W6WM32_9STRA</name>
<protein>
    <submittedName>
        <fullName evidence="2">Unnamed protein product</fullName>
    </submittedName>
</protein>
<proteinExistence type="predicted"/>
<keyword evidence="3" id="KW-1185">Reference proteome</keyword>
<dbReference type="PROSITE" id="PS51688">
    <property type="entry name" value="ICA"/>
    <property type="match status" value="1"/>
</dbReference>